<reference evidence="2 3" key="1">
    <citation type="journal article" date="2012" name="Genome Biol.">
        <title>Genome and low-iron response of an oceanic diatom adapted to chronic iron limitation.</title>
        <authorList>
            <person name="Lommer M."/>
            <person name="Specht M."/>
            <person name="Roy A.S."/>
            <person name="Kraemer L."/>
            <person name="Andreson R."/>
            <person name="Gutowska M.A."/>
            <person name="Wolf J."/>
            <person name="Bergner S.V."/>
            <person name="Schilhabel M.B."/>
            <person name="Klostermeier U.C."/>
            <person name="Beiko R.G."/>
            <person name="Rosenstiel P."/>
            <person name="Hippler M."/>
            <person name="Laroche J."/>
        </authorList>
    </citation>
    <scope>NUCLEOTIDE SEQUENCE [LARGE SCALE GENOMIC DNA]</scope>
    <source>
        <strain evidence="2 3">CCMP1005</strain>
    </source>
</reference>
<feature type="non-terminal residue" evidence="2">
    <location>
        <position position="1"/>
    </location>
</feature>
<sequence>PARLDVLVLLDEATGSVPALSAAAVRAPPLVDGRVDRPELLTRVVERLALDIRDLHARGAAGGNLARAILSRRRLARRRDHHAGVPRGLPQLHELADLVGVARRPGRRGVPLAPLDEQDEVVRARRLGRRDPRVPVAGVLARPSAVFLRGARRAGGAPGRRAVLLPAPAVEALLGQSARVVAGVPRRAPPRGPSSAVAVSSPTSPGVPREVDRGEVVRLGRLLPGRPGAERVGPRLGLRFLRKKPIP</sequence>
<evidence type="ECO:0000313" key="3">
    <source>
        <dbReference type="Proteomes" id="UP000266841"/>
    </source>
</evidence>
<dbReference type="EMBL" id="AGNL01000991">
    <property type="protein sequence ID" value="EJK77353.1"/>
    <property type="molecule type" value="Genomic_DNA"/>
</dbReference>
<feature type="compositionally biased region" description="Low complexity" evidence="1">
    <location>
        <begin position="193"/>
        <end position="208"/>
    </location>
</feature>
<name>K0TF26_THAOC</name>
<dbReference type="AlphaFoldDB" id="K0TF26"/>
<dbReference type="Proteomes" id="UP000266841">
    <property type="component" value="Unassembled WGS sequence"/>
</dbReference>
<comment type="caution">
    <text evidence="2">The sequence shown here is derived from an EMBL/GenBank/DDBJ whole genome shotgun (WGS) entry which is preliminary data.</text>
</comment>
<proteinExistence type="predicted"/>
<protein>
    <submittedName>
        <fullName evidence="2">Uncharacterized protein</fullName>
    </submittedName>
</protein>
<keyword evidence="3" id="KW-1185">Reference proteome</keyword>
<organism evidence="2 3">
    <name type="scientific">Thalassiosira oceanica</name>
    <name type="common">Marine diatom</name>
    <dbReference type="NCBI Taxonomy" id="159749"/>
    <lineage>
        <taxon>Eukaryota</taxon>
        <taxon>Sar</taxon>
        <taxon>Stramenopiles</taxon>
        <taxon>Ochrophyta</taxon>
        <taxon>Bacillariophyta</taxon>
        <taxon>Coscinodiscophyceae</taxon>
        <taxon>Thalassiosirophycidae</taxon>
        <taxon>Thalassiosirales</taxon>
        <taxon>Thalassiosiraceae</taxon>
        <taxon>Thalassiosira</taxon>
    </lineage>
</organism>
<evidence type="ECO:0000313" key="2">
    <source>
        <dbReference type="EMBL" id="EJK77353.1"/>
    </source>
</evidence>
<evidence type="ECO:0000256" key="1">
    <source>
        <dbReference type="SAM" id="MobiDB-lite"/>
    </source>
</evidence>
<accession>K0TF26</accession>
<gene>
    <name evidence="2" type="ORF">THAOC_00819</name>
</gene>
<feature type="region of interest" description="Disordered" evidence="1">
    <location>
        <begin position="184"/>
        <end position="210"/>
    </location>
</feature>